<evidence type="ECO:0000256" key="3">
    <source>
        <dbReference type="ARBA" id="ARBA00022475"/>
    </source>
</evidence>
<dbReference type="Pfam" id="PF05552">
    <property type="entry name" value="MS_channel_1st_1"/>
    <property type="match status" value="1"/>
</dbReference>
<sequence>MNFQKYLDLAIAFIEINAVNVIVAFLILIIGFWLVKKVVKITKKVMSKSGVDETLQKFLGNLLGWGLKILIFITAISQVGVETTSFIAILGAAGLAVGLALQGALANFAGGALIMIFKPFKVGDLIEAQGEIGTVKEIQIFVTKLISPGNKLVIVPNGILSNGNIKNYTELGMLRVDLIFGVSYDADIKKTKEVLLNVMLNNSKVLKDPAPSVNVSELADSSVNFAVRPWATPENYWSVYFGIIEECKYALDRAGIEIPYPHQVEIRK</sequence>
<dbReference type="SUPFAM" id="SSF82861">
    <property type="entry name" value="Mechanosensitive channel protein MscS (YggB), transmembrane region"/>
    <property type="match status" value="1"/>
</dbReference>
<dbReference type="Gene3D" id="1.10.287.1260">
    <property type="match status" value="1"/>
</dbReference>
<dbReference type="SUPFAM" id="SSF82689">
    <property type="entry name" value="Mechanosensitive channel protein MscS (YggB), C-terminal domain"/>
    <property type="match status" value="1"/>
</dbReference>
<dbReference type="Proteomes" id="UP000198412">
    <property type="component" value="Unassembled WGS sequence"/>
</dbReference>
<dbReference type="InterPro" id="IPR010920">
    <property type="entry name" value="LSM_dom_sf"/>
</dbReference>
<accession>A0A238Y9V1</accession>
<feature type="transmembrane region" description="Helical" evidence="7">
    <location>
        <begin position="12"/>
        <end position="35"/>
    </location>
</feature>
<protein>
    <submittedName>
        <fullName evidence="11">Small conductance mechanosensitive channel</fullName>
    </submittedName>
</protein>
<dbReference type="InterPro" id="IPR008910">
    <property type="entry name" value="MSC_TM_helix"/>
</dbReference>
<feature type="domain" description="Mechanosensitive ion channel MscS" evidence="8">
    <location>
        <begin position="105"/>
        <end position="169"/>
    </location>
</feature>
<dbReference type="Pfam" id="PF21082">
    <property type="entry name" value="MS_channel_3rd"/>
    <property type="match status" value="1"/>
</dbReference>
<dbReference type="PANTHER" id="PTHR30221">
    <property type="entry name" value="SMALL-CONDUCTANCE MECHANOSENSITIVE CHANNEL"/>
    <property type="match status" value="1"/>
</dbReference>
<comment type="similarity">
    <text evidence="2">Belongs to the MscS (TC 1.A.23) family.</text>
</comment>
<dbReference type="Pfam" id="PF00924">
    <property type="entry name" value="MS_channel_2nd"/>
    <property type="match status" value="1"/>
</dbReference>
<dbReference type="InterPro" id="IPR045275">
    <property type="entry name" value="MscS_archaea/bacteria_type"/>
</dbReference>
<dbReference type="InterPro" id="IPR011066">
    <property type="entry name" value="MscS_channel_C_sf"/>
</dbReference>
<proteinExistence type="inferred from homology"/>
<evidence type="ECO:0000259" key="8">
    <source>
        <dbReference type="Pfam" id="PF00924"/>
    </source>
</evidence>
<dbReference type="Gene3D" id="3.30.70.100">
    <property type="match status" value="1"/>
</dbReference>
<evidence type="ECO:0000256" key="1">
    <source>
        <dbReference type="ARBA" id="ARBA00004651"/>
    </source>
</evidence>
<evidence type="ECO:0000256" key="2">
    <source>
        <dbReference type="ARBA" id="ARBA00008017"/>
    </source>
</evidence>
<evidence type="ECO:0000259" key="9">
    <source>
        <dbReference type="Pfam" id="PF21082"/>
    </source>
</evidence>
<feature type="domain" description="Mechanosensitive ion channel transmembrane helices 2/3" evidence="10">
    <location>
        <begin position="69"/>
        <end position="102"/>
    </location>
</feature>
<dbReference type="GO" id="GO:0005886">
    <property type="term" value="C:plasma membrane"/>
    <property type="evidence" value="ECO:0007669"/>
    <property type="project" value="UniProtKB-SubCell"/>
</dbReference>
<dbReference type="Gene3D" id="2.30.30.60">
    <property type="match status" value="1"/>
</dbReference>
<dbReference type="InterPro" id="IPR023408">
    <property type="entry name" value="MscS_beta-dom_sf"/>
</dbReference>
<evidence type="ECO:0000256" key="4">
    <source>
        <dbReference type="ARBA" id="ARBA00022692"/>
    </source>
</evidence>
<reference evidence="12" key="1">
    <citation type="submission" date="2017-06" db="EMBL/GenBank/DDBJ databases">
        <authorList>
            <person name="Varghese N."/>
            <person name="Submissions S."/>
        </authorList>
    </citation>
    <scope>NUCLEOTIDE SEQUENCE [LARGE SCALE GENOMIC DNA]</scope>
    <source>
        <strain evidence="12">DSM 27993</strain>
    </source>
</reference>
<feature type="domain" description="Mechanosensitive ion channel MscS C-terminal" evidence="9">
    <location>
        <begin position="176"/>
        <end position="258"/>
    </location>
</feature>
<gene>
    <name evidence="11" type="ORF">SAMN04488111_2371</name>
</gene>
<feature type="transmembrane region" description="Helical" evidence="7">
    <location>
        <begin position="58"/>
        <end position="80"/>
    </location>
</feature>
<evidence type="ECO:0000256" key="7">
    <source>
        <dbReference type="SAM" id="Phobius"/>
    </source>
</evidence>
<evidence type="ECO:0000259" key="10">
    <source>
        <dbReference type="Pfam" id="PF21088"/>
    </source>
</evidence>
<comment type="subcellular location">
    <subcellularLocation>
        <location evidence="1">Cell membrane</location>
        <topology evidence="1">Multi-pass membrane protein</topology>
    </subcellularLocation>
</comment>
<evidence type="ECO:0000256" key="5">
    <source>
        <dbReference type="ARBA" id="ARBA00022989"/>
    </source>
</evidence>
<organism evidence="11 12">
    <name type="scientific">Lutibacter flavus</name>
    <dbReference type="NCBI Taxonomy" id="691689"/>
    <lineage>
        <taxon>Bacteria</taxon>
        <taxon>Pseudomonadati</taxon>
        <taxon>Bacteroidota</taxon>
        <taxon>Flavobacteriia</taxon>
        <taxon>Flavobacteriales</taxon>
        <taxon>Flavobacteriaceae</taxon>
        <taxon>Lutibacter</taxon>
    </lineage>
</organism>
<dbReference type="PANTHER" id="PTHR30221:SF1">
    <property type="entry name" value="SMALL-CONDUCTANCE MECHANOSENSITIVE CHANNEL"/>
    <property type="match status" value="1"/>
</dbReference>
<name>A0A238Y9V1_9FLAO</name>
<dbReference type="InterPro" id="IPR049142">
    <property type="entry name" value="MS_channel_1st"/>
</dbReference>
<feature type="transmembrane region" description="Helical" evidence="7">
    <location>
        <begin position="86"/>
        <end position="117"/>
    </location>
</feature>
<dbReference type="OrthoDB" id="9809206at2"/>
<keyword evidence="12" id="KW-1185">Reference proteome</keyword>
<dbReference type="InterPro" id="IPR011014">
    <property type="entry name" value="MscS_channel_TM-2"/>
</dbReference>
<dbReference type="AlphaFoldDB" id="A0A238Y9V1"/>
<dbReference type="InterPro" id="IPR006685">
    <property type="entry name" value="MscS_channel_2nd"/>
</dbReference>
<dbReference type="SUPFAM" id="SSF50182">
    <property type="entry name" value="Sm-like ribonucleoproteins"/>
    <property type="match status" value="1"/>
</dbReference>
<dbReference type="RefSeq" id="WP_089378666.1">
    <property type="nucleotide sequence ID" value="NZ_FZNX01000004.1"/>
</dbReference>
<dbReference type="EMBL" id="FZNX01000004">
    <property type="protein sequence ID" value="SNR67393.1"/>
    <property type="molecule type" value="Genomic_DNA"/>
</dbReference>
<keyword evidence="3" id="KW-1003">Cell membrane</keyword>
<evidence type="ECO:0000313" key="12">
    <source>
        <dbReference type="Proteomes" id="UP000198412"/>
    </source>
</evidence>
<dbReference type="GO" id="GO:0008381">
    <property type="term" value="F:mechanosensitive monoatomic ion channel activity"/>
    <property type="evidence" value="ECO:0007669"/>
    <property type="project" value="InterPro"/>
</dbReference>
<evidence type="ECO:0000313" key="11">
    <source>
        <dbReference type="EMBL" id="SNR67393.1"/>
    </source>
</evidence>
<dbReference type="Pfam" id="PF21088">
    <property type="entry name" value="MS_channel_1st"/>
    <property type="match status" value="1"/>
</dbReference>
<keyword evidence="5 7" id="KW-1133">Transmembrane helix</keyword>
<dbReference type="InterPro" id="IPR049278">
    <property type="entry name" value="MS_channel_C"/>
</dbReference>
<keyword evidence="4 7" id="KW-0812">Transmembrane</keyword>
<keyword evidence="6 7" id="KW-0472">Membrane</keyword>
<evidence type="ECO:0000256" key="6">
    <source>
        <dbReference type="ARBA" id="ARBA00023136"/>
    </source>
</evidence>